<evidence type="ECO:0000259" key="10">
    <source>
        <dbReference type="PROSITE" id="PS50113"/>
    </source>
</evidence>
<dbReference type="PROSITE" id="PS50113">
    <property type="entry name" value="PAC"/>
    <property type="match status" value="1"/>
</dbReference>
<proteinExistence type="predicted"/>
<reference evidence="12" key="2">
    <citation type="submission" date="2019-02" db="EMBL/GenBank/DDBJ databases">
        <title>Granulicella sibirica sp. nov., a psychrotolerant acidobacterium isolated from an organic soil layer in forested tundra, West Siberia.</title>
        <authorList>
            <person name="Oshkin I.Y."/>
            <person name="Kulichevskaya I.S."/>
            <person name="Rijpstra W.I.C."/>
            <person name="Sinninghe Damste J.S."/>
            <person name="Rakitin A.L."/>
            <person name="Ravin N.V."/>
            <person name="Dedysh S.N."/>
        </authorList>
    </citation>
    <scope>NUCLEOTIDE SEQUENCE [LARGE SCALE GENOMIC DNA]</scope>
    <source>
        <strain evidence="12">AF10</strain>
    </source>
</reference>
<dbReference type="InterPro" id="IPR000700">
    <property type="entry name" value="PAS-assoc_C"/>
</dbReference>
<dbReference type="InterPro" id="IPR004358">
    <property type="entry name" value="Sig_transdc_His_kin-like_C"/>
</dbReference>
<keyword evidence="7" id="KW-0067">ATP-binding</keyword>
<comment type="caution">
    <text evidence="11">The sequence shown here is derived from an EMBL/GenBank/DDBJ whole genome shotgun (WGS) entry which is preliminary data.</text>
</comment>
<dbReference type="SMART" id="SM00387">
    <property type="entry name" value="HATPase_c"/>
    <property type="match status" value="1"/>
</dbReference>
<dbReference type="Pfam" id="PF08448">
    <property type="entry name" value="PAS_4"/>
    <property type="match status" value="2"/>
</dbReference>
<dbReference type="InterPro" id="IPR013656">
    <property type="entry name" value="PAS_4"/>
</dbReference>
<dbReference type="PANTHER" id="PTHR43065">
    <property type="entry name" value="SENSOR HISTIDINE KINASE"/>
    <property type="match status" value="1"/>
</dbReference>
<evidence type="ECO:0000256" key="2">
    <source>
        <dbReference type="ARBA" id="ARBA00012438"/>
    </source>
</evidence>
<dbReference type="SUPFAM" id="SSF47384">
    <property type="entry name" value="Homodimeric domain of signal transducing histidine kinase"/>
    <property type="match status" value="1"/>
</dbReference>
<dbReference type="Gene3D" id="3.30.450.20">
    <property type="entry name" value="PAS domain"/>
    <property type="match status" value="2"/>
</dbReference>
<dbReference type="Pfam" id="PF00512">
    <property type="entry name" value="HisKA"/>
    <property type="match status" value="1"/>
</dbReference>
<organism evidence="11 12">
    <name type="scientific">Granulicella sibirica</name>
    <dbReference type="NCBI Taxonomy" id="2479048"/>
    <lineage>
        <taxon>Bacteria</taxon>
        <taxon>Pseudomonadati</taxon>
        <taxon>Acidobacteriota</taxon>
        <taxon>Terriglobia</taxon>
        <taxon>Terriglobales</taxon>
        <taxon>Acidobacteriaceae</taxon>
        <taxon>Granulicella</taxon>
    </lineage>
</organism>
<dbReference type="SUPFAM" id="SSF55785">
    <property type="entry name" value="PYP-like sensor domain (PAS domain)"/>
    <property type="match status" value="2"/>
</dbReference>
<dbReference type="InterPro" id="IPR035965">
    <property type="entry name" value="PAS-like_dom_sf"/>
</dbReference>
<evidence type="ECO:0000259" key="9">
    <source>
        <dbReference type="PROSITE" id="PS50109"/>
    </source>
</evidence>
<dbReference type="PRINTS" id="PR00344">
    <property type="entry name" value="BCTRLSENSOR"/>
</dbReference>
<dbReference type="EC" id="2.7.13.3" evidence="2"/>
<dbReference type="SUPFAM" id="SSF55874">
    <property type="entry name" value="ATPase domain of HSP90 chaperone/DNA topoisomerase II/histidine kinase"/>
    <property type="match status" value="1"/>
</dbReference>
<dbReference type="NCBIfam" id="TIGR00229">
    <property type="entry name" value="sensory_box"/>
    <property type="match status" value="1"/>
</dbReference>
<dbReference type="InterPro" id="IPR036890">
    <property type="entry name" value="HATPase_C_sf"/>
</dbReference>
<sequence length="511" mass="56560">MAEAIRAHAWVGTSLGAIGSWSDTLLTQVNLVLCCPFPASLSWGDELLLFCNDAAIEVLGERSGSALGCSYRDVFREAWKVQGTEIEDCFASGHASKHDNVLMALGQGPNWDDRYWEYLLMPVHEDGQVVGVLSIFQDTTGAVLSKLRLVRERADLLALFEQAPVTISVMEGPEHVYQRVNQTHRMMIGTRDVLGKRVIDAIPEAEEQGYLQILNEVYRTGKAHREGGRRLRLQRAPGHDPEVLYVDFVYQPLRDVDGRVCGIISLGIDVSERQRAEEALIQAEKLAAVGRLASSIAHEINNPLAAAVNYLYLAEMSEDLGEIRQYLSVVERELKRVSAISGQTLLSQKQAMSLSSIDVQELVESILPLYLGPIRNAKVTVETRYRAERPLVCAEGEIRQVLGNLLSNAIDAMHEAGGRLVVRGAEVTDWTTGDKVHRMTVADTGGGILPELMKDIFKPFFTTKGFAGNGLGLWICEEITARHHGRIRVRSNPKGSVFTVSLPRIPDQKRV</sequence>
<evidence type="ECO:0000256" key="8">
    <source>
        <dbReference type="ARBA" id="ARBA00023012"/>
    </source>
</evidence>
<feature type="domain" description="Histidine kinase" evidence="9">
    <location>
        <begin position="295"/>
        <end position="506"/>
    </location>
</feature>
<evidence type="ECO:0000256" key="6">
    <source>
        <dbReference type="ARBA" id="ARBA00022777"/>
    </source>
</evidence>
<dbReference type="PROSITE" id="PS50109">
    <property type="entry name" value="HIS_KIN"/>
    <property type="match status" value="1"/>
</dbReference>
<dbReference type="Pfam" id="PF02518">
    <property type="entry name" value="HATPase_c"/>
    <property type="match status" value="1"/>
</dbReference>
<dbReference type="GO" id="GO:0005524">
    <property type="term" value="F:ATP binding"/>
    <property type="evidence" value="ECO:0007669"/>
    <property type="project" value="UniProtKB-KW"/>
</dbReference>
<gene>
    <name evidence="11" type="ORF">GRAN_2707</name>
</gene>
<evidence type="ECO:0000256" key="3">
    <source>
        <dbReference type="ARBA" id="ARBA00022553"/>
    </source>
</evidence>
<dbReference type="SMART" id="SM00388">
    <property type="entry name" value="HisKA"/>
    <property type="match status" value="1"/>
</dbReference>
<evidence type="ECO:0000256" key="7">
    <source>
        <dbReference type="ARBA" id="ARBA00022840"/>
    </source>
</evidence>
<dbReference type="GO" id="GO:0000155">
    <property type="term" value="F:phosphorelay sensor kinase activity"/>
    <property type="evidence" value="ECO:0007669"/>
    <property type="project" value="InterPro"/>
</dbReference>
<dbReference type="AlphaFoldDB" id="A0A4Q0T0J0"/>
<keyword evidence="4" id="KW-0808">Transferase</keyword>
<comment type="catalytic activity">
    <reaction evidence="1">
        <text>ATP + protein L-histidine = ADP + protein N-phospho-L-histidine.</text>
        <dbReference type="EC" id="2.7.13.3"/>
    </reaction>
</comment>
<keyword evidence="3" id="KW-0597">Phosphoprotein</keyword>
<dbReference type="InterPro" id="IPR000014">
    <property type="entry name" value="PAS"/>
</dbReference>
<keyword evidence="5" id="KW-0547">Nucleotide-binding</keyword>
<dbReference type="PANTHER" id="PTHR43065:SF10">
    <property type="entry name" value="PEROXIDE STRESS-ACTIVATED HISTIDINE KINASE MAK3"/>
    <property type="match status" value="1"/>
</dbReference>
<dbReference type="InterPro" id="IPR036097">
    <property type="entry name" value="HisK_dim/P_sf"/>
</dbReference>
<dbReference type="CDD" id="cd00082">
    <property type="entry name" value="HisKA"/>
    <property type="match status" value="1"/>
</dbReference>
<dbReference type="Proteomes" id="UP000289437">
    <property type="component" value="Unassembled WGS sequence"/>
</dbReference>
<evidence type="ECO:0000313" key="11">
    <source>
        <dbReference type="EMBL" id="RXH55850.1"/>
    </source>
</evidence>
<keyword evidence="8" id="KW-0902">Two-component regulatory system</keyword>
<protein>
    <recommendedName>
        <fullName evidence="2">histidine kinase</fullName>
        <ecNumber evidence="2">2.7.13.3</ecNumber>
    </recommendedName>
</protein>
<evidence type="ECO:0000256" key="1">
    <source>
        <dbReference type="ARBA" id="ARBA00000085"/>
    </source>
</evidence>
<feature type="domain" description="PAC" evidence="10">
    <location>
        <begin position="227"/>
        <end position="282"/>
    </location>
</feature>
<dbReference type="EMBL" id="RDSM01000002">
    <property type="protein sequence ID" value="RXH55850.1"/>
    <property type="molecule type" value="Genomic_DNA"/>
</dbReference>
<keyword evidence="12" id="KW-1185">Reference proteome</keyword>
<dbReference type="Gene3D" id="1.10.287.130">
    <property type="match status" value="1"/>
</dbReference>
<dbReference type="Gene3D" id="3.30.565.10">
    <property type="entry name" value="Histidine kinase-like ATPase, C-terminal domain"/>
    <property type="match status" value="1"/>
</dbReference>
<dbReference type="InterPro" id="IPR005467">
    <property type="entry name" value="His_kinase_dom"/>
</dbReference>
<name>A0A4Q0T0J0_9BACT</name>
<dbReference type="InterPro" id="IPR003661">
    <property type="entry name" value="HisK_dim/P_dom"/>
</dbReference>
<accession>A0A4Q0T0J0</accession>
<evidence type="ECO:0000256" key="4">
    <source>
        <dbReference type="ARBA" id="ARBA00022679"/>
    </source>
</evidence>
<dbReference type="InterPro" id="IPR003594">
    <property type="entry name" value="HATPase_dom"/>
</dbReference>
<reference evidence="11 12" key="1">
    <citation type="submission" date="2018-11" db="EMBL/GenBank/DDBJ databases">
        <authorList>
            <person name="Mardanov A.V."/>
            <person name="Ravin N.V."/>
            <person name="Dedysh S.N."/>
        </authorList>
    </citation>
    <scope>NUCLEOTIDE SEQUENCE [LARGE SCALE GENOMIC DNA]</scope>
    <source>
        <strain evidence="11 12">AF10</strain>
    </source>
</reference>
<evidence type="ECO:0000256" key="5">
    <source>
        <dbReference type="ARBA" id="ARBA00022741"/>
    </source>
</evidence>
<keyword evidence="6 11" id="KW-0418">Kinase</keyword>
<evidence type="ECO:0000313" key="12">
    <source>
        <dbReference type="Proteomes" id="UP000289437"/>
    </source>
</evidence>